<evidence type="ECO:0000256" key="6">
    <source>
        <dbReference type="ARBA" id="ARBA00022485"/>
    </source>
</evidence>
<evidence type="ECO:0000256" key="11">
    <source>
        <dbReference type="ARBA" id="ARBA00023004"/>
    </source>
</evidence>
<keyword evidence="13 17" id="KW-1015">Disulfide bond</keyword>
<gene>
    <name evidence="17" type="primary">queH</name>
    <name evidence="18" type="ORF">SAMN02745217_01453</name>
</gene>
<feature type="binding site" evidence="17">
    <location>
        <position position="33"/>
    </location>
    <ligand>
        <name>[4Fe-4S] cluster</name>
        <dbReference type="ChEBI" id="CHEBI:49883"/>
    </ligand>
</feature>
<evidence type="ECO:0000256" key="17">
    <source>
        <dbReference type="HAMAP-Rule" id="MF_02089"/>
    </source>
</evidence>
<comment type="similarity">
    <text evidence="3 17">Belongs to the QueH family.</text>
</comment>
<dbReference type="RefSeq" id="WP_073588171.1">
    <property type="nucleotide sequence ID" value="NZ_FRFD01000004.1"/>
</dbReference>
<dbReference type="GO" id="GO:0046872">
    <property type="term" value="F:metal ion binding"/>
    <property type="evidence" value="ECO:0007669"/>
    <property type="project" value="UniProtKB-KW"/>
</dbReference>
<feature type="disulfide bond" description="Redox-active" evidence="17">
    <location>
        <begin position="196"/>
        <end position="198"/>
    </location>
</feature>
<dbReference type="GO" id="GO:0008616">
    <property type="term" value="P:tRNA queuosine(34) biosynthetic process"/>
    <property type="evidence" value="ECO:0007669"/>
    <property type="project" value="UniProtKB-UniRule"/>
</dbReference>
<evidence type="ECO:0000313" key="18">
    <source>
        <dbReference type="EMBL" id="SHO47184.1"/>
    </source>
</evidence>
<keyword evidence="19" id="KW-1185">Reference proteome</keyword>
<evidence type="ECO:0000256" key="4">
    <source>
        <dbReference type="ARBA" id="ARBA00012622"/>
    </source>
</evidence>
<evidence type="ECO:0000313" key="19">
    <source>
        <dbReference type="Proteomes" id="UP000184612"/>
    </source>
</evidence>
<evidence type="ECO:0000256" key="15">
    <source>
        <dbReference type="ARBA" id="ARBA00031446"/>
    </source>
</evidence>
<feature type="binding site" evidence="17">
    <location>
        <position position="114"/>
    </location>
    <ligand>
        <name>[4Fe-4S] cluster</name>
        <dbReference type="ChEBI" id="CHEBI:49883"/>
    </ligand>
</feature>
<evidence type="ECO:0000256" key="9">
    <source>
        <dbReference type="ARBA" id="ARBA00022785"/>
    </source>
</evidence>
<keyword evidence="12 17" id="KW-0411">Iron-sulfur</keyword>
<evidence type="ECO:0000256" key="16">
    <source>
        <dbReference type="ARBA" id="ARBA00047415"/>
    </source>
</evidence>
<evidence type="ECO:0000256" key="3">
    <source>
        <dbReference type="ARBA" id="ARBA00008207"/>
    </source>
</evidence>
<protein>
    <recommendedName>
        <fullName evidence="5 17">Epoxyqueuosine reductase QueH</fullName>
        <ecNumber evidence="4 17">1.17.99.6</ecNumber>
    </recommendedName>
    <alternativeName>
        <fullName evidence="15 17">Queuosine biosynthesis protein QueH</fullName>
    </alternativeName>
</protein>
<dbReference type="EMBL" id="FRFD01000004">
    <property type="protein sequence ID" value="SHO47184.1"/>
    <property type="molecule type" value="Genomic_DNA"/>
</dbReference>
<dbReference type="Pfam" id="PF02677">
    <property type="entry name" value="QueH"/>
    <property type="match status" value="1"/>
</dbReference>
<evidence type="ECO:0000256" key="2">
    <source>
        <dbReference type="ARBA" id="ARBA00004691"/>
    </source>
</evidence>
<dbReference type="HAMAP" id="MF_02089">
    <property type="entry name" value="QueH"/>
    <property type="match status" value="1"/>
</dbReference>
<dbReference type="OrthoDB" id="9801033at2"/>
<dbReference type="EC" id="1.17.99.6" evidence="4 17"/>
<evidence type="ECO:0000256" key="13">
    <source>
        <dbReference type="ARBA" id="ARBA00023157"/>
    </source>
</evidence>
<comment type="function">
    <text evidence="1 17">Catalyzes the conversion of epoxyqueuosine (oQ) to queuosine (Q), which is a hypermodified base found in the wobble positions of tRNA(Asp), tRNA(Asn), tRNA(His) and tRNA(Tyr).</text>
</comment>
<proteinExistence type="inferred from homology"/>
<keyword evidence="10 17" id="KW-0560">Oxidoreductase</keyword>
<dbReference type="Proteomes" id="UP000184612">
    <property type="component" value="Unassembled WGS sequence"/>
</dbReference>
<dbReference type="AlphaFoldDB" id="A0A1M7Y4K9"/>
<dbReference type="UniPathway" id="UPA00392"/>
<dbReference type="PANTHER" id="PTHR36701">
    <property type="entry name" value="EPOXYQUEUOSINE REDUCTASE QUEH"/>
    <property type="match status" value="1"/>
</dbReference>
<evidence type="ECO:0000256" key="7">
    <source>
        <dbReference type="ARBA" id="ARBA00022694"/>
    </source>
</evidence>
<feature type="binding site" evidence="17">
    <location>
        <position position="117"/>
    </location>
    <ligand>
        <name>[4Fe-4S] cluster</name>
        <dbReference type="ChEBI" id="CHEBI:49883"/>
    </ligand>
</feature>
<dbReference type="STRING" id="1121345.SAMN02745217_01453"/>
<keyword evidence="9 17" id="KW-0671">Queuosine biosynthesis</keyword>
<comment type="catalytic activity">
    <reaction evidence="16 17">
        <text>epoxyqueuosine(34) in tRNA + AH2 = queuosine(34) in tRNA + A + H2O</text>
        <dbReference type="Rhea" id="RHEA:32159"/>
        <dbReference type="Rhea" id="RHEA-COMP:18571"/>
        <dbReference type="Rhea" id="RHEA-COMP:18582"/>
        <dbReference type="ChEBI" id="CHEBI:13193"/>
        <dbReference type="ChEBI" id="CHEBI:15377"/>
        <dbReference type="ChEBI" id="CHEBI:17499"/>
        <dbReference type="ChEBI" id="CHEBI:194431"/>
        <dbReference type="ChEBI" id="CHEBI:194443"/>
        <dbReference type="EC" id="1.17.99.6"/>
    </reaction>
</comment>
<comment type="pathway">
    <text evidence="2 17">tRNA modification; tRNA-queuosine biosynthesis.</text>
</comment>
<keyword evidence="11 17" id="KW-0408">Iron</keyword>
<accession>A0A1M7Y4K9</accession>
<evidence type="ECO:0000256" key="8">
    <source>
        <dbReference type="ARBA" id="ARBA00022723"/>
    </source>
</evidence>
<keyword evidence="7 17" id="KW-0819">tRNA processing</keyword>
<evidence type="ECO:0000256" key="12">
    <source>
        <dbReference type="ARBA" id="ARBA00023014"/>
    </source>
</evidence>
<evidence type="ECO:0000256" key="5">
    <source>
        <dbReference type="ARBA" id="ARBA00016895"/>
    </source>
</evidence>
<name>A0A1M7Y4K9_9FIRM</name>
<evidence type="ECO:0000256" key="14">
    <source>
        <dbReference type="ARBA" id="ARBA00023284"/>
    </source>
</evidence>
<sequence>MDIVRNYQKELERILSDITLKAVTPSLLLHSCCAPCSSYCLEYLTDYFNVTIYYYNPNISYREEYDRRVQEQIRLIKALPFKNPISFIEGSYEPEAFYQIVKGLENEPEGGDRCFACYELRLREAAKCAKERGFDYFTTTLSISPHKNAAKLNEIGEQAGSEYGVSYLNSDFKKRNGYKRSIELSREYELYRQDYCGCVYSMANSHKEDRP</sequence>
<organism evidence="18 19">
    <name type="scientific">Anaerocolumna xylanovorans DSM 12503</name>
    <dbReference type="NCBI Taxonomy" id="1121345"/>
    <lineage>
        <taxon>Bacteria</taxon>
        <taxon>Bacillati</taxon>
        <taxon>Bacillota</taxon>
        <taxon>Clostridia</taxon>
        <taxon>Lachnospirales</taxon>
        <taxon>Lachnospiraceae</taxon>
        <taxon>Anaerocolumna</taxon>
    </lineage>
</organism>
<dbReference type="PANTHER" id="PTHR36701:SF1">
    <property type="entry name" value="EPOXYQUEUOSINE REDUCTASE QUEH"/>
    <property type="match status" value="1"/>
</dbReference>
<keyword evidence="14 17" id="KW-0676">Redox-active center</keyword>
<feature type="binding site" evidence="17">
    <location>
        <position position="32"/>
    </location>
    <ligand>
        <name>[4Fe-4S] cluster</name>
        <dbReference type="ChEBI" id="CHEBI:49883"/>
    </ligand>
</feature>
<reference evidence="18 19" key="1">
    <citation type="submission" date="2016-12" db="EMBL/GenBank/DDBJ databases">
        <authorList>
            <person name="Song W.-J."/>
            <person name="Kurnit D.M."/>
        </authorList>
    </citation>
    <scope>NUCLEOTIDE SEQUENCE [LARGE SCALE GENOMIC DNA]</scope>
    <source>
        <strain evidence="18 19">DSM 12503</strain>
    </source>
</reference>
<dbReference type="GO" id="GO:0051539">
    <property type="term" value="F:4 iron, 4 sulfur cluster binding"/>
    <property type="evidence" value="ECO:0007669"/>
    <property type="project" value="UniProtKB-UniRule"/>
</dbReference>
<keyword evidence="8 17" id="KW-0479">Metal-binding</keyword>
<evidence type="ECO:0000256" key="10">
    <source>
        <dbReference type="ARBA" id="ARBA00023002"/>
    </source>
</evidence>
<evidence type="ECO:0000256" key="1">
    <source>
        <dbReference type="ARBA" id="ARBA00002268"/>
    </source>
</evidence>
<dbReference type="InterPro" id="IPR003828">
    <property type="entry name" value="QueH"/>
</dbReference>
<keyword evidence="6 17" id="KW-0004">4Fe-4S</keyword>
<dbReference type="GO" id="GO:0052693">
    <property type="term" value="F:epoxyqueuosine reductase activity"/>
    <property type="evidence" value="ECO:0007669"/>
    <property type="project" value="UniProtKB-UniRule"/>
</dbReference>